<dbReference type="Proteomes" id="UP000001431">
    <property type="component" value="Chromosome"/>
</dbReference>
<organism evidence="1 2">
    <name type="scientific">Pyrobaculum calidifontis (strain DSM 21063 / JCM 11548 / VA1)</name>
    <dbReference type="NCBI Taxonomy" id="410359"/>
    <lineage>
        <taxon>Archaea</taxon>
        <taxon>Thermoproteota</taxon>
        <taxon>Thermoprotei</taxon>
        <taxon>Thermoproteales</taxon>
        <taxon>Thermoproteaceae</taxon>
        <taxon>Pyrobaculum</taxon>
    </lineage>
</organism>
<sequence>MRLTTNIKTLRGLSIYIQNKNVNSLKCSDDLCKAPFTGNCLECCCSPDYPECRDIFKCCCCVTRRGDYDFICKSKNKIVAIEVKDVEELDEYIENIENKDKNSRTYWSIAEVYIVVYGRGKSKRGKERLKKIGKVIHCTHGLTCRIC</sequence>
<dbReference type="EMBL" id="CP000561">
    <property type="protein sequence ID" value="ABO08713.1"/>
    <property type="molecule type" value="Genomic_DNA"/>
</dbReference>
<protein>
    <submittedName>
        <fullName evidence="1">Uncharacterized protein</fullName>
    </submittedName>
</protein>
<evidence type="ECO:0000313" key="2">
    <source>
        <dbReference type="Proteomes" id="UP000001431"/>
    </source>
</evidence>
<name>A3MVP6_PYRCJ</name>
<dbReference type="STRING" id="410359.Pcal_1289"/>
<dbReference type="KEGG" id="pcl:Pcal_1289"/>
<keyword evidence="2" id="KW-1185">Reference proteome</keyword>
<reference evidence="1" key="1">
    <citation type="submission" date="2007-02" db="EMBL/GenBank/DDBJ databases">
        <title>Complete sequence of Pyrobaculum calidifontis JCM 11548.</title>
        <authorList>
            <consortium name="US DOE Joint Genome Institute"/>
            <person name="Copeland A."/>
            <person name="Lucas S."/>
            <person name="Lapidus A."/>
            <person name="Barry K."/>
            <person name="Glavina del Rio T."/>
            <person name="Dalin E."/>
            <person name="Tice H."/>
            <person name="Pitluck S."/>
            <person name="Chain P."/>
            <person name="Malfatti S."/>
            <person name="Shin M."/>
            <person name="Vergez L."/>
            <person name="Schmutz J."/>
            <person name="Larimer F."/>
            <person name="Land M."/>
            <person name="Hauser L."/>
            <person name="Kyrpides N."/>
            <person name="Mikhailova N."/>
            <person name="Cozen A.E."/>
            <person name="Fitz-Gibbon S.T."/>
            <person name="House C.H."/>
            <person name="Saltikov C."/>
            <person name="Lowe T.M."/>
            <person name="Richardson P."/>
        </authorList>
    </citation>
    <scope>NUCLEOTIDE SEQUENCE [LARGE SCALE GENOMIC DNA]</scope>
    <source>
        <strain evidence="1">JCM 11548</strain>
    </source>
</reference>
<gene>
    <name evidence="1" type="ordered locus">Pcal_1289</name>
</gene>
<evidence type="ECO:0000313" key="1">
    <source>
        <dbReference type="EMBL" id="ABO08713.1"/>
    </source>
</evidence>
<proteinExistence type="predicted"/>
<dbReference type="AlphaFoldDB" id="A3MVP6"/>
<dbReference type="HOGENOM" id="CLU_1763936_0_0_2"/>
<accession>A3MVP6</accession>